<comment type="similarity">
    <text evidence="7">Belongs to the TonB-dependent receptor family.</text>
</comment>
<keyword evidence="4 7" id="KW-0812">Transmembrane</keyword>
<dbReference type="InterPro" id="IPR039426">
    <property type="entry name" value="TonB-dep_rcpt-like"/>
</dbReference>
<dbReference type="Pfam" id="PF13715">
    <property type="entry name" value="CarbopepD_reg_2"/>
    <property type="match status" value="1"/>
</dbReference>
<dbReference type="InterPro" id="IPR023997">
    <property type="entry name" value="TonB-dep_OMP_SusC/RagA_CS"/>
</dbReference>
<dbReference type="KEGG" id="agi:FSB73_22555"/>
<evidence type="ECO:0000256" key="5">
    <source>
        <dbReference type="ARBA" id="ARBA00023136"/>
    </source>
</evidence>
<gene>
    <name evidence="10" type="ORF">FSB73_22555</name>
</gene>
<dbReference type="SUPFAM" id="SSF56935">
    <property type="entry name" value="Porins"/>
    <property type="match status" value="1"/>
</dbReference>
<evidence type="ECO:0000256" key="2">
    <source>
        <dbReference type="ARBA" id="ARBA00022448"/>
    </source>
</evidence>
<evidence type="ECO:0000256" key="7">
    <source>
        <dbReference type="PROSITE-ProRule" id="PRU01360"/>
    </source>
</evidence>
<keyword evidence="3 7" id="KW-1134">Transmembrane beta strand</keyword>
<dbReference type="PROSITE" id="PS52016">
    <property type="entry name" value="TONB_DEPENDENT_REC_3"/>
    <property type="match status" value="1"/>
</dbReference>
<dbReference type="NCBIfam" id="TIGR04057">
    <property type="entry name" value="SusC_RagA_signa"/>
    <property type="match status" value="1"/>
</dbReference>
<proteinExistence type="inferred from homology"/>
<dbReference type="Gene3D" id="2.40.170.20">
    <property type="entry name" value="TonB-dependent receptor, beta-barrel domain"/>
    <property type="match status" value="1"/>
</dbReference>
<dbReference type="Gene3D" id="2.170.130.10">
    <property type="entry name" value="TonB-dependent receptor, plug domain"/>
    <property type="match status" value="1"/>
</dbReference>
<reference evidence="10 11" key="1">
    <citation type="journal article" date="2017" name="Int. J. Syst. Evol. Microbiol.">
        <title>Arachidicoccus ginsenosidivorans sp. nov., with ginsenoside-converting activity isolated from ginseng cultivating soil.</title>
        <authorList>
            <person name="Siddiqi M.Z."/>
            <person name="Aslam Z."/>
            <person name="Im W.T."/>
        </authorList>
    </citation>
    <scope>NUCLEOTIDE SEQUENCE [LARGE SCALE GENOMIC DNA]</scope>
    <source>
        <strain evidence="10 11">Gsoil 809</strain>
    </source>
</reference>
<feature type="region of interest" description="Disordered" evidence="8">
    <location>
        <begin position="1"/>
        <end position="23"/>
    </location>
</feature>
<accession>A0A5B8VR25</accession>
<feature type="domain" description="TonB-dependent receptor plug" evidence="9">
    <location>
        <begin position="122"/>
        <end position="255"/>
    </location>
</feature>
<evidence type="ECO:0000256" key="8">
    <source>
        <dbReference type="SAM" id="MobiDB-lite"/>
    </source>
</evidence>
<keyword evidence="5 7" id="KW-0472">Membrane</keyword>
<dbReference type="OrthoDB" id="9768177at2"/>
<dbReference type="GO" id="GO:0009279">
    <property type="term" value="C:cell outer membrane"/>
    <property type="evidence" value="ECO:0007669"/>
    <property type="project" value="UniProtKB-SubCell"/>
</dbReference>
<dbReference type="InterPro" id="IPR036942">
    <property type="entry name" value="Beta-barrel_TonB_sf"/>
</dbReference>
<evidence type="ECO:0000259" key="9">
    <source>
        <dbReference type="Pfam" id="PF07715"/>
    </source>
</evidence>
<organism evidence="10 11">
    <name type="scientific">Arachidicoccus ginsenosidivorans</name>
    <dbReference type="NCBI Taxonomy" id="496057"/>
    <lineage>
        <taxon>Bacteria</taxon>
        <taxon>Pseudomonadati</taxon>
        <taxon>Bacteroidota</taxon>
        <taxon>Chitinophagia</taxon>
        <taxon>Chitinophagales</taxon>
        <taxon>Chitinophagaceae</taxon>
        <taxon>Arachidicoccus</taxon>
    </lineage>
</organism>
<comment type="subcellular location">
    <subcellularLocation>
        <location evidence="1 7">Cell outer membrane</location>
        <topology evidence="1 7">Multi-pass membrane protein</topology>
    </subcellularLocation>
</comment>
<sequence length="1110" mass="122072">MVIFEAPKNSEQNQEEKDSKASSDSKVSIILKGQLVSLTGETLSGVTITAPESHYMAITSSNGLFELAARPGENVHFSMVGMKTLNYRVTQTDNNTFLKLKMDSSVHEIADVVINGYQAMDKRMVVGSTTVLNADEFLQTGVASLDQMLQGKVPGLMAINNSGSPTASPKLRIRGTSTIIGNASPIWVVDGVVRQDPVNLTPLQINAALENTTSANLNIVGNAISGINPYDIESLTFLKDASATAIYGVKAANGVIVVKTKKGKAGPAVVHYNTQLGLTGRPTYSRIDAMNSAQRIDVSREAISKGIYYASMSTPASYEGLLQQLFNRQITQEVFSDKVSQLESMNTDWLKILARNQFNQGHTLSVSGGAGKSTYYVSGGYQNLSGTYTGDNVKLYTMMANVQGDISKRLSYRVGINASLREANGFFNSVNPSDYALKTSRAISADSPYVKTYSKQNAVMGVYPFHYSILNELAQTGNNNETQNFQGTVSLSYKILPGLTYQGLFSGSMSGKRSFQFAADGSYFASVYRGYDIDEPVTSAIQAASSLPFGGIAYPANTSVVSYTLRNTLGYIRSLFGNRDQLSLTVIQELSSTKTKGNSSLELGYYPDRGETYFSLYYEADRDAITNLYHTVSQTNTLINTISYIGTAAYMINNKYVFNANVRTDGSNRFGQYANQRFLPNWSVGFLWHVGDEAWFDKTNIVNQLDLRADYGTQGNVVTAVGPELIATYPSVPLTRVSNEYYLTLGSLPYPDLRWEKTASWDLGIDMTLFKGRLMIAADAYHKKSSNLLITKNIPEEYGIVSMYQNFGKMKNYGWEGTLTVKPIKTKKFTWTQQFVYSQVLNAVGQSDLKYTYKDYVRGNAIVQGKPLGSFYSFKFKGLNHDYGFPVYDLNGADNHPVSSPADFLVYSGRQDPAFSIGTSTSLQYKNFILTANFYLAFGNYHRLNPIYDGYSNNFGTKANPGIPKADENLPRELANRWRVPGDELKTNIPSNTNWSDQGGYVSFYASGGGSDNGAAILNNVSPYSIYDLSNIRVVNASYLRCQSLMLNYILPASFYKTLGIKGGNLAFTVNNPFVIKSKKMLWQDPENAGIGTGSMPTIASYYLTMGITF</sequence>
<evidence type="ECO:0000313" key="10">
    <source>
        <dbReference type="EMBL" id="QEC74037.1"/>
    </source>
</evidence>
<dbReference type="Pfam" id="PF07715">
    <property type="entry name" value="Plug"/>
    <property type="match status" value="1"/>
</dbReference>
<dbReference type="InterPro" id="IPR008969">
    <property type="entry name" value="CarboxyPept-like_regulatory"/>
</dbReference>
<keyword evidence="11" id="KW-1185">Reference proteome</keyword>
<evidence type="ECO:0000256" key="3">
    <source>
        <dbReference type="ARBA" id="ARBA00022452"/>
    </source>
</evidence>
<evidence type="ECO:0000313" key="11">
    <source>
        <dbReference type="Proteomes" id="UP000321291"/>
    </source>
</evidence>
<protein>
    <submittedName>
        <fullName evidence="10">SusC/RagA family TonB-linked outer membrane protein</fullName>
    </submittedName>
</protein>
<dbReference type="InterPro" id="IPR037066">
    <property type="entry name" value="Plug_dom_sf"/>
</dbReference>
<keyword evidence="2 7" id="KW-0813">Transport</keyword>
<evidence type="ECO:0000256" key="4">
    <source>
        <dbReference type="ARBA" id="ARBA00022692"/>
    </source>
</evidence>
<evidence type="ECO:0000256" key="1">
    <source>
        <dbReference type="ARBA" id="ARBA00004571"/>
    </source>
</evidence>
<dbReference type="InterPro" id="IPR012910">
    <property type="entry name" value="Plug_dom"/>
</dbReference>
<dbReference type="SUPFAM" id="SSF49464">
    <property type="entry name" value="Carboxypeptidase regulatory domain-like"/>
    <property type="match status" value="1"/>
</dbReference>
<feature type="compositionally biased region" description="Basic and acidic residues" evidence="8">
    <location>
        <begin position="14"/>
        <end position="23"/>
    </location>
</feature>
<dbReference type="RefSeq" id="WP_146787611.1">
    <property type="nucleotide sequence ID" value="NZ_CP042434.1"/>
</dbReference>
<dbReference type="AlphaFoldDB" id="A0A5B8VR25"/>
<evidence type="ECO:0000256" key="6">
    <source>
        <dbReference type="ARBA" id="ARBA00023237"/>
    </source>
</evidence>
<dbReference type="NCBIfam" id="TIGR04056">
    <property type="entry name" value="OMP_RagA_SusC"/>
    <property type="match status" value="1"/>
</dbReference>
<dbReference type="InterPro" id="IPR023996">
    <property type="entry name" value="TonB-dep_OMP_SusC/RagA"/>
</dbReference>
<dbReference type="EMBL" id="CP042434">
    <property type="protein sequence ID" value="QEC74037.1"/>
    <property type="molecule type" value="Genomic_DNA"/>
</dbReference>
<dbReference type="Proteomes" id="UP000321291">
    <property type="component" value="Chromosome"/>
</dbReference>
<name>A0A5B8VR25_9BACT</name>
<keyword evidence="6 7" id="KW-0998">Cell outer membrane</keyword>